<feature type="transmembrane region" description="Helical" evidence="6">
    <location>
        <begin position="750"/>
        <end position="771"/>
    </location>
</feature>
<evidence type="ECO:0000259" key="7">
    <source>
        <dbReference type="Pfam" id="PF03176"/>
    </source>
</evidence>
<keyword evidence="3 6" id="KW-0812">Transmembrane</keyword>
<evidence type="ECO:0000256" key="4">
    <source>
        <dbReference type="ARBA" id="ARBA00022989"/>
    </source>
</evidence>
<feature type="transmembrane region" description="Helical" evidence="6">
    <location>
        <begin position="282"/>
        <end position="302"/>
    </location>
</feature>
<dbReference type="RefSeq" id="WP_253566508.1">
    <property type="nucleotide sequence ID" value="NZ_JAMZEK010000002.1"/>
</dbReference>
<evidence type="ECO:0000256" key="2">
    <source>
        <dbReference type="ARBA" id="ARBA00022475"/>
    </source>
</evidence>
<dbReference type="Gene3D" id="1.20.1640.10">
    <property type="entry name" value="Multidrug efflux transporter AcrB transmembrane domain"/>
    <property type="match status" value="2"/>
</dbReference>
<reference evidence="8 9" key="1">
    <citation type="submission" date="2022-06" db="EMBL/GenBank/DDBJ databases">
        <title>Dyella sp. Sa strain:Sa Genome sequencing.</title>
        <authorList>
            <person name="Park S."/>
        </authorList>
    </citation>
    <scope>NUCLEOTIDE SEQUENCE [LARGE SCALE GENOMIC DNA]</scope>
    <source>
        <strain evidence="8 9">Sa</strain>
    </source>
</reference>
<proteinExistence type="predicted"/>
<evidence type="ECO:0000256" key="3">
    <source>
        <dbReference type="ARBA" id="ARBA00022692"/>
    </source>
</evidence>
<dbReference type="InterPro" id="IPR004869">
    <property type="entry name" value="MMPL_dom"/>
</dbReference>
<feature type="transmembrane region" description="Helical" evidence="6">
    <location>
        <begin position="7"/>
        <end position="28"/>
    </location>
</feature>
<gene>
    <name evidence="8" type="ORF">NC595_11375</name>
</gene>
<feature type="transmembrane region" description="Helical" evidence="6">
    <location>
        <begin position="667"/>
        <end position="687"/>
    </location>
</feature>
<keyword evidence="2" id="KW-1003">Cell membrane</keyword>
<evidence type="ECO:0000256" key="6">
    <source>
        <dbReference type="SAM" id="Phobius"/>
    </source>
</evidence>
<comment type="subcellular location">
    <subcellularLocation>
        <location evidence="1">Cell membrane</location>
        <topology evidence="1">Multi-pass membrane protein</topology>
    </subcellularLocation>
</comment>
<feature type="transmembrane region" description="Helical" evidence="6">
    <location>
        <begin position="258"/>
        <end position="275"/>
    </location>
</feature>
<dbReference type="Pfam" id="PF03176">
    <property type="entry name" value="MMPL"/>
    <property type="match status" value="1"/>
</dbReference>
<dbReference type="PANTHER" id="PTHR33406">
    <property type="entry name" value="MEMBRANE PROTEIN MJ1562-RELATED"/>
    <property type="match status" value="1"/>
</dbReference>
<evidence type="ECO:0000256" key="5">
    <source>
        <dbReference type="ARBA" id="ARBA00023136"/>
    </source>
</evidence>
<protein>
    <submittedName>
        <fullName evidence="8">MMPL family transporter</fullName>
    </submittedName>
</protein>
<dbReference type="SUPFAM" id="SSF82866">
    <property type="entry name" value="Multidrug efflux transporter AcrB transmembrane domain"/>
    <property type="match status" value="2"/>
</dbReference>
<feature type="transmembrane region" description="Helical" evidence="6">
    <location>
        <begin position="718"/>
        <end position="738"/>
    </location>
</feature>
<evidence type="ECO:0000256" key="1">
    <source>
        <dbReference type="ARBA" id="ARBA00004651"/>
    </source>
</evidence>
<dbReference type="PANTHER" id="PTHR33406:SF13">
    <property type="entry name" value="MEMBRANE PROTEIN YDFJ"/>
    <property type="match status" value="1"/>
</dbReference>
<dbReference type="InterPro" id="IPR050545">
    <property type="entry name" value="Mycobact_MmpL"/>
</dbReference>
<feature type="transmembrane region" description="Helical" evidence="6">
    <location>
        <begin position="308"/>
        <end position="330"/>
    </location>
</feature>
<feature type="transmembrane region" description="Helical" evidence="6">
    <location>
        <begin position="694"/>
        <end position="712"/>
    </location>
</feature>
<sequence length="807" mass="86739">MKSRLTLHAVLFAVAMVLLAGFGAWLLFGRGSVPIQTDLLAMLPATEQQPLAEAAVQRLAHANGDRVVLLVENADDDRAKAAARALGKALAADHVFRSVMAELPPFDLQQMVAPYLAHRFFLLSDDDRTAMAAPGYDPARALAQRLNAPFLDGVGTTLQDDPFGWLQHWLDQQPWSRSPLLPEDNLLVAHQDGGTRVLVTATLEGSSYDDTVQRRALAAVDAAVAQVEREQPGTEVLRTGAVFYAAAARAGAEHDVHLVGWISTLGIALLLIGMFRSPGPLLLAFLSTAAGVLTATVVSLLVFKQIYLLTLVFGAALLGEAVDYSIQYLTARANAGSRWDAAAGLRQVRPALLLALATSLLGYALLAGVPFPALRQMAVFAMSGMLAACLSVFWLLPAMLQRAARPLSAAPVRWALALQRAVSHAGHGRRGRWLALLLLLLALPGWQRLGHDDDVHLLISPPASLVAQEHRIRDITGLGNGSQFYLVQGANTEQTLQREELLEQRLQAMVRRGQLADWLGLARMAPSQARQQADHALLARSLQADGAVPATGEPPAGAPASTRTRADRERLQSLLVAGGLRADAAAGYADTWPGTPLAFTRWLESPLATPFRYLWMGCSAHGCASIVLPQGDDDAQLQSAADRLPGVTLVDKAASVSQLFGRYRRYASLWLFAALVLVVPVFGWRYGWRRMLRVMLPPVAGIALALAALGYLGQPLTLFHWMALMLVLGVGANYAVFLHEGEPYTAHRPGAMYASVLLSAITTLLSFGLLSLSSMPALHDFGLTLLLGIGFTVLLVPTSRPPVMDAP</sequence>
<feature type="transmembrane region" description="Helical" evidence="6">
    <location>
        <begin position="351"/>
        <end position="371"/>
    </location>
</feature>
<comment type="caution">
    <text evidence="8">The sequence shown here is derived from an EMBL/GenBank/DDBJ whole genome shotgun (WGS) entry which is preliminary data.</text>
</comment>
<feature type="domain" description="Membrane transport protein MMPL" evidence="7">
    <location>
        <begin position="193"/>
        <end position="411"/>
    </location>
</feature>
<name>A0ABT1FBC0_9GAMM</name>
<evidence type="ECO:0000313" key="9">
    <source>
        <dbReference type="Proteomes" id="UP001204615"/>
    </source>
</evidence>
<evidence type="ECO:0000313" key="8">
    <source>
        <dbReference type="EMBL" id="MCP1374665.1"/>
    </source>
</evidence>
<keyword evidence="5 6" id="KW-0472">Membrane</keyword>
<keyword evidence="4 6" id="KW-1133">Transmembrane helix</keyword>
<accession>A0ABT1FBC0</accession>
<dbReference type="Proteomes" id="UP001204615">
    <property type="component" value="Unassembled WGS sequence"/>
</dbReference>
<feature type="transmembrane region" description="Helical" evidence="6">
    <location>
        <begin position="377"/>
        <end position="396"/>
    </location>
</feature>
<organism evidence="8 9">
    <name type="scientific">Dyella lutea</name>
    <dbReference type="NCBI Taxonomy" id="2950441"/>
    <lineage>
        <taxon>Bacteria</taxon>
        <taxon>Pseudomonadati</taxon>
        <taxon>Pseudomonadota</taxon>
        <taxon>Gammaproteobacteria</taxon>
        <taxon>Lysobacterales</taxon>
        <taxon>Rhodanobacteraceae</taxon>
        <taxon>Dyella</taxon>
    </lineage>
</organism>
<keyword evidence="9" id="KW-1185">Reference proteome</keyword>
<feature type="transmembrane region" description="Helical" evidence="6">
    <location>
        <begin position="777"/>
        <end position="796"/>
    </location>
</feature>
<dbReference type="EMBL" id="JAMZEK010000002">
    <property type="protein sequence ID" value="MCP1374665.1"/>
    <property type="molecule type" value="Genomic_DNA"/>
</dbReference>